<dbReference type="Gene3D" id="3.10.20.30">
    <property type="match status" value="1"/>
</dbReference>
<evidence type="ECO:0008006" key="3">
    <source>
        <dbReference type="Google" id="ProtNLM"/>
    </source>
</evidence>
<dbReference type="EMBL" id="CAMPGE010025234">
    <property type="protein sequence ID" value="CAI2383012.1"/>
    <property type="molecule type" value="Genomic_DNA"/>
</dbReference>
<protein>
    <recommendedName>
        <fullName evidence="3">2Fe-2S ferredoxin-type domain-containing protein</fullName>
    </recommendedName>
</protein>
<dbReference type="SUPFAM" id="SSF54292">
    <property type="entry name" value="2Fe-2S ferredoxin-like"/>
    <property type="match status" value="1"/>
</dbReference>
<dbReference type="Proteomes" id="UP001295684">
    <property type="component" value="Unassembled WGS sequence"/>
</dbReference>
<dbReference type="AlphaFoldDB" id="A0AAD1Y4Y6"/>
<comment type="caution">
    <text evidence="1">The sequence shown here is derived from an EMBL/GenBank/DDBJ whole genome shotgun (WGS) entry which is preliminary data.</text>
</comment>
<keyword evidence="2" id="KW-1185">Reference proteome</keyword>
<gene>
    <name evidence="1" type="ORF">ECRASSUSDP1_LOCUS24503</name>
</gene>
<evidence type="ECO:0000313" key="2">
    <source>
        <dbReference type="Proteomes" id="UP001295684"/>
    </source>
</evidence>
<reference evidence="1" key="1">
    <citation type="submission" date="2023-07" db="EMBL/GenBank/DDBJ databases">
        <authorList>
            <consortium name="AG Swart"/>
            <person name="Singh M."/>
            <person name="Singh A."/>
            <person name="Seah K."/>
            <person name="Emmerich C."/>
        </authorList>
    </citation>
    <scope>NUCLEOTIDE SEQUENCE</scope>
    <source>
        <strain evidence="1">DP1</strain>
    </source>
</reference>
<dbReference type="InterPro" id="IPR012675">
    <property type="entry name" value="Beta-grasp_dom_sf"/>
</dbReference>
<accession>A0AAD1Y4Y6</accession>
<proteinExistence type="predicted"/>
<sequence>MFLGKIRKTLITNKFLPKAFFGGHAPVTGRLMASDKIIWLNVVDKNGDIMKVACNEGEPMLNALRRSFVEGVIGDCKGGDYESPPYEKPYDFYSEGPSCMNCKVDIKSEWNSKIPKPSTEAFILDNNAGLVTSDTRLSCCVQMEKWMNGMIVQVGIN</sequence>
<dbReference type="GO" id="GO:0051536">
    <property type="term" value="F:iron-sulfur cluster binding"/>
    <property type="evidence" value="ECO:0007669"/>
    <property type="project" value="InterPro"/>
</dbReference>
<evidence type="ECO:0000313" key="1">
    <source>
        <dbReference type="EMBL" id="CAI2383012.1"/>
    </source>
</evidence>
<organism evidence="1 2">
    <name type="scientific">Euplotes crassus</name>
    <dbReference type="NCBI Taxonomy" id="5936"/>
    <lineage>
        <taxon>Eukaryota</taxon>
        <taxon>Sar</taxon>
        <taxon>Alveolata</taxon>
        <taxon>Ciliophora</taxon>
        <taxon>Intramacronucleata</taxon>
        <taxon>Spirotrichea</taxon>
        <taxon>Hypotrichia</taxon>
        <taxon>Euplotida</taxon>
        <taxon>Euplotidae</taxon>
        <taxon>Moneuplotes</taxon>
    </lineage>
</organism>
<dbReference type="InterPro" id="IPR036010">
    <property type="entry name" value="2Fe-2S_ferredoxin-like_sf"/>
</dbReference>
<name>A0AAD1Y4Y6_EUPCR</name>